<sequence length="250" mass="26262">MPAPFLDAAARHPLRLPDGTVHANTVHLARVIDHPNISVGDFGYAHDFEPVTDWAARLAPYLHPGAPERLVIGRFAQVAHGVRFVTASANHPRRGISTYPFGIFQTEVATDWAALAGPHPDTVIGDDCWLGHGATLLPGARLGAGVIVSAGAVVRGEVPAFAIVAGNPGRVVAMRFPPDAVAALEAVRWWDRPTPWIEAHRALIEGGDIAALARAADGAGWAPGLEEPLAIRAGGGTTRPGARPSERTTS</sequence>
<dbReference type="STRING" id="356660.SAMN05444336_1174"/>
<evidence type="ECO:0000256" key="2">
    <source>
        <dbReference type="SAM" id="MobiDB-lite"/>
    </source>
</evidence>
<evidence type="ECO:0000256" key="1">
    <source>
        <dbReference type="ARBA" id="ARBA00007274"/>
    </source>
</evidence>
<protein>
    <submittedName>
        <fullName evidence="3">Virginiamycin A acetyltransferase</fullName>
    </submittedName>
</protein>
<dbReference type="RefSeq" id="WP_092685627.1">
    <property type="nucleotide sequence ID" value="NZ_FNMZ01000017.1"/>
</dbReference>
<dbReference type="PANTHER" id="PTHR43300">
    <property type="entry name" value="ACETYLTRANSFERASE"/>
    <property type="match status" value="1"/>
</dbReference>
<reference evidence="3 4" key="1">
    <citation type="submission" date="2016-10" db="EMBL/GenBank/DDBJ databases">
        <authorList>
            <person name="de Groot N.N."/>
        </authorList>
    </citation>
    <scope>NUCLEOTIDE SEQUENCE [LARGE SCALE GENOMIC DNA]</scope>
    <source>
        <strain evidence="3 4">DSM 17890</strain>
    </source>
</reference>
<dbReference type="EMBL" id="FNMZ01000017">
    <property type="protein sequence ID" value="SDX97835.1"/>
    <property type="molecule type" value="Genomic_DNA"/>
</dbReference>
<dbReference type="CDD" id="cd03349">
    <property type="entry name" value="LbH_XAT"/>
    <property type="match status" value="1"/>
</dbReference>
<dbReference type="InterPro" id="IPR001451">
    <property type="entry name" value="Hexapep"/>
</dbReference>
<dbReference type="PANTHER" id="PTHR43300:SF11">
    <property type="entry name" value="ACETYLTRANSFERASE RV3034C-RELATED"/>
    <property type="match status" value="1"/>
</dbReference>
<keyword evidence="4" id="KW-1185">Reference proteome</keyword>
<comment type="similarity">
    <text evidence="1">Belongs to the transferase hexapeptide repeat family.</text>
</comment>
<dbReference type="InterPro" id="IPR050179">
    <property type="entry name" value="Trans_hexapeptide_repeat"/>
</dbReference>
<feature type="region of interest" description="Disordered" evidence="2">
    <location>
        <begin position="231"/>
        <end position="250"/>
    </location>
</feature>
<dbReference type="GO" id="GO:0016740">
    <property type="term" value="F:transferase activity"/>
    <property type="evidence" value="ECO:0007669"/>
    <property type="project" value="UniProtKB-KW"/>
</dbReference>
<dbReference type="InterPro" id="IPR011004">
    <property type="entry name" value="Trimer_LpxA-like_sf"/>
</dbReference>
<proteinExistence type="inferred from homology"/>
<dbReference type="OrthoDB" id="9815592at2"/>
<name>A0A1H3G426_9RHOB</name>
<dbReference type="Gene3D" id="2.160.10.10">
    <property type="entry name" value="Hexapeptide repeat proteins"/>
    <property type="match status" value="1"/>
</dbReference>
<evidence type="ECO:0000313" key="3">
    <source>
        <dbReference type="EMBL" id="SDX97835.1"/>
    </source>
</evidence>
<dbReference type="Pfam" id="PF00132">
    <property type="entry name" value="Hexapep"/>
    <property type="match status" value="1"/>
</dbReference>
<evidence type="ECO:0000313" key="4">
    <source>
        <dbReference type="Proteomes" id="UP000199118"/>
    </source>
</evidence>
<dbReference type="SUPFAM" id="SSF51161">
    <property type="entry name" value="Trimeric LpxA-like enzymes"/>
    <property type="match status" value="1"/>
</dbReference>
<keyword evidence="3" id="KW-0808">Transferase</keyword>
<organism evidence="3 4">
    <name type="scientific">Albimonas donghaensis</name>
    <dbReference type="NCBI Taxonomy" id="356660"/>
    <lineage>
        <taxon>Bacteria</taxon>
        <taxon>Pseudomonadati</taxon>
        <taxon>Pseudomonadota</taxon>
        <taxon>Alphaproteobacteria</taxon>
        <taxon>Rhodobacterales</taxon>
        <taxon>Paracoccaceae</taxon>
        <taxon>Albimonas</taxon>
    </lineage>
</organism>
<gene>
    <name evidence="3" type="ORF">SAMN05444336_1174</name>
</gene>
<accession>A0A1H3G426</accession>
<dbReference type="AlphaFoldDB" id="A0A1H3G426"/>
<dbReference type="Proteomes" id="UP000199118">
    <property type="component" value="Unassembled WGS sequence"/>
</dbReference>